<dbReference type="GO" id="GO:0035973">
    <property type="term" value="P:aggrephagy"/>
    <property type="evidence" value="ECO:0007669"/>
    <property type="project" value="TreeGrafter"/>
</dbReference>
<comment type="similarity">
    <text evidence="3">Belongs to the peptidase C54 family.</text>
</comment>
<dbReference type="GO" id="GO:0034727">
    <property type="term" value="P:piecemeal microautophagy of the nucleus"/>
    <property type="evidence" value="ECO:0007669"/>
    <property type="project" value="TreeGrafter"/>
</dbReference>
<feature type="compositionally biased region" description="Basic and acidic residues" evidence="13">
    <location>
        <begin position="121"/>
        <end position="138"/>
    </location>
</feature>
<feature type="compositionally biased region" description="Acidic residues" evidence="13">
    <location>
        <begin position="933"/>
        <end position="942"/>
    </location>
</feature>
<feature type="compositionally biased region" description="Acidic residues" evidence="13">
    <location>
        <begin position="822"/>
        <end position="851"/>
    </location>
</feature>
<protein>
    <recommendedName>
        <fullName evidence="12">Autophagy-related protein 4</fullName>
    </recommendedName>
</protein>
<evidence type="ECO:0000313" key="15">
    <source>
        <dbReference type="EMBL" id="KAJ7616137.1"/>
    </source>
</evidence>
<feature type="compositionally biased region" description="Basic residues" evidence="13">
    <location>
        <begin position="174"/>
        <end position="184"/>
    </location>
</feature>
<feature type="region of interest" description="Disordered" evidence="13">
    <location>
        <begin position="956"/>
        <end position="1060"/>
    </location>
</feature>
<dbReference type="InterPro" id="IPR005078">
    <property type="entry name" value="Peptidase_C54"/>
</dbReference>
<evidence type="ECO:0000256" key="6">
    <source>
        <dbReference type="ARBA" id="ARBA00022670"/>
    </source>
</evidence>
<dbReference type="AlphaFoldDB" id="A0AAD7FCU6"/>
<comment type="caution">
    <text evidence="15">The sequence shown here is derived from an EMBL/GenBank/DDBJ whole genome shotgun (WGS) entry which is preliminary data.</text>
</comment>
<feature type="region of interest" description="Disordered" evidence="13">
    <location>
        <begin position="813"/>
        <end position="942"/>
    </location>
</feature>
<feature type="compositionally biased region" description="Low complexity" evidence="13">
    <location>
        <begin position="423"/>
        <end position="445"/>
    </location>
</feature>
<dbReference type="GO" id="GO:0000407">
    <property type="term" value="C:phagophore assembly site"/>
    <property type="evidence" value="ECO:0007669"/>
    <property type="project" value="UniProtKB-SubCell"/>
</dbReference>
<dbReference type="SUPFAM" id="SSF54001">
    <property type="entry name" value="Cysteine proteinases"/>
    <property type="match status" value="1"/>
</dbReference>
<evidence type="ECO:0000259" key="14">
    <source>
        <dbReference type="Pfam" id="PF03416"/>
    </source>
</evidence>
<feature type="compositionally biased region" description="Gly residues" evidence="13">
    <location>
        <begin position="106"/>
        <end position="118"/>
    </location>
</feature>
<keyword evidence="5" id="KW-0963">Cytoplasm</keyword>
<feature type="compositionally biased region" description="Polar residues" evidence="13">
    <location>
        <begin position="412"/>
        <end position="422"/>
    </location>
</feature>
<evidence type="ECO:0000256" key="11">
    <source>
        <dbReference type="ARBA" id="ARBA00029362"/>
    </source>
</evidence>
<feature type="compositionally biased region" description="Low complexity" evidence="13">
    <location>
        <begin position="1007"/>
        <end position="1021"/>
    </location>
</feature>
<feature type="domain" description="Peptidase C54 catalytic" evidence="14">
    <location>
        <begin position="350"/>
        <end position="800"/>
    </location>
</feature>
<dbReference type="GO" id="GO:0004197">
    <property type="term" value="F:cysteine-type endopeptidase activity"/>
    <property type="evidence" value="ECO:0007669"/>
    <property type="project" value="TreeGrafter"/>
</dbReference>
<feature type="compositionally biased region" description="Low complexity" evidence="13">
    <location>
        <begin position="83"/>
        <end position="105"/>
    </location>
</feature>
<evidence type="ECO:0000256" key="10">
    <source>
        <dbReference type="ARBA" id="ARBA00023006"/>
    </source>
</evidence>
<feature type="region of interest" description="Disordered" evidence="13">
    <location>
        <begin position="382"/>
        <end position="445"/>
    </location>
</feature>
<dbReference type="InterPro" id="IPR046792">
    <property type="entry name" value="Peptidase_C54_cat"/>
</dbReference>
<organism evidence="15 16">
    <name type="scientific">Roridomyces roridus</name>
    <dbReference type="NCBI Taxonomy" id="1738132"/>
    <lineage>
        <taxon>Eukaryota</taxon>
        <taxon>Fungi</taxon>
        <taxon>Dikarya</taxon>
        <taxon>Basidiomycota</taxon>
        <taxon>Agaricomycotina</taxon>
        <taxon>Agaricomycetes</taxon>
        <taxon>Agaricomycetidae</taxon>
        <taxon>Agaricales</taxon>
        <taxon>Marasmiineae</taxon>
        <taxon>Mycenaceae</taxon>
        <taxon>Roridomyces</taxon>
    </lineage>
</organism>
<dbReference type="GO" id="GO:0019786">
    <property type="term" value="F:protein-phosphatidylethanolamide deconjugating activity"/>
    <property type="evidence" value="ECO:0007669"/>
    <property type="project" value="InterPro"/>
</dbReference>
<dbReference type="EMBL" id="JARKIF010000023">
    <property type="protein sequence ID" value="KAJ7616137.1"/>
    <property type="molecule type" value="Genomic_DNA"/>
</dbReference>
<evidence type="ECO:0000256" key="8">
    <source>
        <dbReference type="ARBA" id="ARBA00022807"/>
    </source>
</evidence>
<name>A0AAD7FCU6_9AGAR</name>
<feature type="compositionally biased region" description="Basic and acidic residues" evidence="13">
    <location>
        <begin position="664"/>
        <end position="675"/>
    </location>
</feature>
<evidence type="ECO:0000256" key="2">
    <source>
        <dbReference type="ARBA" id="ARBA00004496"/>
    </source>
</evidence>
<feature type="compositionally biased region" description="Basic residues" evidence="13">
    <location>
        <begin position="400"/>
        <end position="410"/>
    </location>
</feature>
<feature type="compositionally biased region" description="Basic residues" evidence="13">
    <location>
        <begin position="977"/>
        <end position="988"/>
    </location>
</feature>
<feature type="compositionally biased region" description="Low complexity" evidence="13">
    <location>
        <begin position="188"/>
        <end position="201"/>
    </location>
</feature>
<accession>A0AAD7FCU6</accession>
<comment type="subcellular location">
    <subcellularLocation>
        <location evidence="2">Cytoplasm</location>
    </subcellularLocation>
    <subcellularLocation>
        <location evidence="1">Preautophagosomal structure</location>
    </subcellularLocation>
</comment>
<dbReference type="GO" id="GO:0016485">
    <property type="term" value="P:protein processing"/>
    <property type="evidence" value="ECO:0007669"/>
    <property type="project" value="TreeGrafter"/>
</dbReference>
<evidence type="ECO:0000313" key="16">
    <source>
        <dbReference type="Proteomes" id="UP001221142"/>
    </source>
</evidence>
<dbReference type="PANTHER" id="PTHR22624:SF49">
    <property type="entry name" value="CYSTEINE PROTEASE"/>
    <property type="match status" value="1"/>
</dbReference>
<reference evidence="15" key="1">
    <citation type="submission" date="2023-03" db="EMBL/GenBank/DDBJ databases">
        <title>Massive genome expansion in bonnet fungi (Mycena s.s.) driven by repeated elements and novel gene families across ecological guilds.</title>
        <authorList>
            <consortium name="Lawrence Berkeley National Laboratory"/>
            <person name="Harder C.B."/>
            <person name="Miyauchi S."/>
            <person name="Viragh M."/>
            <person name="Kuo A."/>
            <person name="Thoen E."/>
            <person name="Andreopoulos B."/>
            <person name="Lu D."/>
            <person name="Skrede I."/>
            <person name="Drula E."/>
            <person name="Henrissat B."/>
            <person name="Morin E."/>
            <person name="Kohler A."/>
            <person name="Barry K."/>
            <person name="LaButti K."/>
            <person name="Morin E."/>
            <person name="Salamov A."/>
            <person name="Lipzen A."/>
            <person name="Mereny Z."/>
            <person name="Hegedus B."/>
            <person name="Baldrian P."/>
            <person name="Stursova M."/>
            <person name="Weitz H."/>
            <person name="Taylor A."/>
            <person name="Grigoriev I.V."/>
            <person name="Nagy L.G."/>
            <person name="Martin F."/>
            <person name="Kauserud H."/>
        </authorList>
    </citation>
    <scope>NUCLEOTIDE SEQUENCE</scope>
    <source>
        <strain evidence="15">9284</strain>
    </source>
</reference>
<feature type="compositionally biased region" description="Low complexity" evidence="13">
    <location>
        <begin position="386"/>
        <end position="399"/>
    </location>
</feature>
<dbReference type="PANTHER" id="PTHR22624">
    <property type="entry name" value="CYSTEINE PROTEASE ATG4"/>
    <property type="match status" value="1"/>
</dbReference>
<feature type="region of interest" description="Disordered" evidence="13">
    <location>
        <begin position="658"/>
        <end position="717"/>
    </location>
</feature>
<feature type="region of interest" description="Disordered" evidence="13">
    <location>
        <begin position="1"/>
        <end position="218"/>
    </location>
</feature>
<keyword evidence="16" id="KW-1185">Reference proteome</keyword>
<evidence type="ECO:0000256" key="7">
    <source>
        <dbReference type="ARBA" id="ARBA00022801"/>
    </source>
</evidence>
<dbReference type="Pfam" id="PF03416">
    <property type="entry name" value="Peptidase_C54"/>
    <property type="match status" value="1"/>
</dbReference>
<evidence type="ECO:0000256" key="4">
    <source>
        <dbReference type="ARBA" id="ARBA00022448"/>
    </source>
</evidence>
<keyword evidence="8" id="KW-0788">Thiol protease</keyword>
<dbReference type="InterPro" id="IPR038765">
    <property type="entry name" value="Papain-like_cys_pep_sf"/>
</dbReference>
<keyword evidence="10" id="KW-0072">Autophagy</keyword>
<sequence>MPSSSSSKRAPMHRRQTSASATPPSDSPSASASSSMTLSPNPPSPPLPIPATPSTPASKLPRFLQSPLQRDRSKSLSVDRPPSAASSSASHSTSHSTSTHSSSSHGSGGGRRFLGMGGSKEVMKERDRQRIREAERRAPSAAELLTLQEGIASQTSYGYDTDLAPGPESPTLRAHPRSRTHSVHRFSMSHSTPPSSSGHGSDYNGGQTLQLQRSPSRLGADSALATRLSGWFAHLSGSTSDLSLTGAVSGALSQSASTAAALSTSTSSRKDDKEKGGKTSLLDKAVRYLLDGDAAPDRSTHEIWLMGRRMDGWSENDEARVAAAAELQHSKHGHAHSSSSELPDPGAWPAAFYAAFHALVWCTYRAGFEPIRDLPSLSSLPPPLSFPHTPSSPASPHSSNHGHGHTHKLGHSPSQSDSSEGHASTTSHVSSTASSYASSSNLSTSTGTKKRWWALGGAGTKGWTSDAGWGCMLRTAQSLLAESLVRVGTGIRPHSPEHARLISWFLDAPAAPFGVHRMALAGKAAGKDVGMWFGPSAAASAVRTLVDGFPTCGLGVCVGVDGTLYQSDVYAASSSSSRRGKQTRWGDRPVLLLLGIRLGLDGVNPVYYDTIKALYTFPQSVGIAGGRPSSSYYFVGVQDDGLFYLDPHHSRPAVPLRPFVPGSEVHDTHDTRRSLSPEAYTRGGSMSPPGSFRSGSMSPDSASYPHARGMGRGHSPMTEDELFVRTSSVSREPSAFEEDEPAGGRLAPAEAAFYMHAYSPAELATFHCARVRKMPLSGLDPSMLLGFVCRDEEEWVDLRRRVAKLPRTIFAIQDEPPSWPGVDDDDDALGMESVSDPEEESIEDVGLDDGDVSSTSHAVSASSHAAHGGHSHSSSNSSSAFSHTHVHAHSTSSTASSSGVDTDPPLTPLPNARFDISPPPPVKGGVPTAYSELLDDGADDGDDFVDASAEVDIEDDWVDPVPPAPVMLPPAPAPVAKRSKSSAGKGKKKERERERGKKAVPVPVPVPSVHYPFPVSVEDASSPPPASRAGATQQRMHTARARDGGRTQSGGVRGILTEDT</sequence>
<feature type="compositionally biased region" description="Polar residues" evidence="13">
    <location>
        <begin position="204"/>
        <end position="215"/>
    </location>
</feature>
<evidence type="ECO:0000256" key="5">
    <source>
        <dbReference type="ARBA" id="ARBA00022490"/>
    </source>
</evidence>
<dbReference type="Proteomes" id="UP001221142">
    <property type="component" value="Unassembled WGS sequence"/>
</dbReference>
<keyword evidence="4" id="KW-0813">Transport</keyword>
<evidence type="ECO:0000256" key="9">
    <source>
        <dbReference type="ARBA" id="ARBA00022927"/>
    </source>
</evidence>
<dbReference type="GO" id="GO:0000423">
    <property type="term" value="P:mitophagy"/>
    <property type="evidence" value="ECO:0007669"/>
    <property type="project" value="TreeGrafter"/>
</dbReference>
<dbReference type="GO" id="GO:0015031">
    <property type="term" value="P:protein transport"/>
    <property type="evidence" value="ECO:0007669"/>
    <property type="project" value="UniProtKB-KW"/>
</dbReference>
<feature type="compositionally biased region" description="Pro residues" evidence="13">
    <location>
        <begin position="40"/>
        <end position="53"/>
    </location>
</feature>
<evidence type="ECO:0000256" key="12">
    <source>
        <dbReference type="ARBA" id="ARBA00030240"/>
    </source>
</evidence>
<feature type="compositionally biased region" description="Low complexity" evidence="13">
    <location>
        <begin position="17"/>
        <end position="39"/>
    </location>
</feature>
<proteinExistence type="inferred from homology"/>
<gene>
    <name evidence="15" type="ORF">FB45DRAFT_935358</name>
</gene>
<feature type="compositionally biased region" description="Low complexity" evidence="13">
    <location>
        <begin position="852"/>
        <end position="898"/>
    </location>
</feature>
<keyword evidence="9" id="KW-0653">Protein transport</keyword>
<keyword evidence="7" id="KW-0378">Hydrolase</keyword>
<evidence type="ECO:0000256" key="3">
    <source>
        <dbReference type="ARBA" id="ARBA00010958"/>
    </source>
</evidence>
<evidence type="ECO:0000256" key="1">
    <source>
        <dbReference type="ARBA" id="ARBA00004329"/>
    </source>
</evidence>
<comment type="catalytic activity">
    <reaction evidence="11">
        <text>[protein]-C-terminal L-amino acid-glycyl-phosphatidylethanolamide + H2O = [protein]-C-terminal L-amino acid-glycine + a 1,2-diacyl-sn-glycero-3-phosphoethanolamine</text>
        <dbReference type="Rhea" id="RHEA:67548"/>
        <dbReference type="Rhea" id="RHEA-COMP:17323"/>
        <dbReference type="Rhea" id="RHEA-COMP:17324"/>
        <dbReference type="ChEBI" id="CHEBI:15377"/>
        <dbReference type="ChEBI" id="CHEBI:64612"/>
        <dbReference type="ChEBI" id="CHEBI:172940"/>
        <dbReference type="ChEBI" id="CHEBI:172941"/>
    </reaction>
    <physiologicalReaction direction="left-to-right" evidence="11">
        <dbReference type="Rhea" id="RHEA:67549"/>
    </physiologicalReaction>
</comment>
<feature type="compositionally biased region" description="Pro residues" evidence="13">
    <location>
        <begin position="960"/>
        <end position="973"/>
    </location>
</feature>
<dbReference type="GO" id="GO:0000045">
    <property type="term" value="P:autophagosome assembly"/>
    <property type="evidence" value="ECO:0007669"/>
    <property type="project" value="TreeGrafter"/>
</dbReference>
<evidence type="ECO:0000256" key="13">
    <source>
        <dbReference type="SAM" id="MobiDB-lite"/>
    </source>
</evidence>
<keyword evidence="6" id="KW-0645">Protease</keyword>